<dbReference type="InterPro" id="IPR003593">
    <property type="entry name" value="AAA+_ATPase"/>
</dbReference>
<dbReference type="GO" id="GO:0005524">
    <property type="term" value="F:ATP binding"/>
    <property type="evidence" value="ECO:0007669"/>
    <property type="project" value="UniProtKB-UniRule"/>
</dbReference>
<keyword evidence="5 8" id="KW-0067">ATP-binding</keyword>
<evidence type="ECO:0000256" key="4">
    <source>
        <dbReference type="ARBA" id="ARBA00022741"/>
    </source>
</evidence>
<evidence type="ECO:0000256" key="6">
    <source>
        <dbReference type="ARBA" id="ARBA00022967"/>
    </source>
</evidence>
<dbReference type="CDD" id="cd03225">
    <property type="entry name" value="ABC_cobalt_CbiO_domain1"/>
    <property type="match status" value="1"/>
</dbReference>
<keyword evidence="4 8" id="KW-0547">Nucleotide-binding</keyword>
<comment type="function">
    <text evidence="8">ATP-binding (A) component of a common energy-coupling factor (ECF) ABC-transporter complex.</text>
</comment>
<feature type="domain" description="ABC transporter" evidence="9">
    <location>
        <begin position="3"/>
        <end position="244"/>
    </location>
</feature>
<dbReference type="OrthoDB" id="9784332at2"/>
<evidence type="ECO:0000313" key="11">
    <source>
        <dbReference type="Proteomes" id="UP000294746"/>
    </source>
</evidence>
<evidence type="ECO:0000256" key="1">
    <source>
        <dbReference type="ARBA" id="ARBA00004202"/>
    </source>
</evidence>
<dbReference type="NCBIfam" id="TIGR04521">
    <property type="entry name" value="ECF_ATPase_2"/>
    <property type="match status" value="1"/>
</dbReference>
<evidence type="ECO:0000259" key="9">
    <source>
        <dbReference type="PROSITE" id="PS50893"/>
    </source>
</evidence>
<dbReference type="Proteomes" id="UP000294746">
    <property type="component" value="Unassembled WGS sequence"/>
</dbReference>
<organism evidence="10 11">
    <name type="scientific">Baia soyae</name>
    <dbReference type="NCBI Taxonomy" id="1544746"/>
    <lineage>
        <taxon>Bacteria</taxon>
        <taxon>Bacillati</taxon>
        <taxon>Bacillota</taxon>
        <taxon>Bacilli</taxon>
        <taxon>Bacillales</taxon>
        <taxon>Thermoactinomycetaceae</taxon>
        <taxon>Baia</taxon>
    </lineage>
</organism>
<dbReference type="InterPro" id="IPR030946">
    <property type="entry name" value="EcfA2"/>
</dbReference>
<proteinExistence type="inferred from homology"/>
<dbReference type="EMBL" id="SLXV01000015">
    <property type="protein sequence ID" value="TCP68831.1"/>
    <property type="molecule type" value="Genomic_DNA"/>
</dbReference>
<protein>
    <recommendedName>
        <fullName evidence="8">Energy-coupling factor transporter ATP-binding protein EcfA2</fullName>
        <ecNumber evidence="8">7.-.-.-</ecNumber>
    </recommendedName>
</protein>
<dbReference type="SUPFAM" id="SSF52540">
    <property type="entry name" value="P-loop containing nucleoside triphosphate hydrolases"/>
    <property type="match status" value="1"/>
</dbReference>
<comment type="similarity">
    <text evidence="8">Belongs to the ABC transporter superfamily. Energy-coupling factor EcfA family.</text>
</comment>
<dbReference type="SMART" id="SM00382">
    <property type="entry name" value="AAA"/>
    <property type="match status" value="1"/>
</dbReference>
<dbReference type="PROSITE" id="PS50893">
    <property type="entry name" value="ABC_TRANSPORTER_2"/>
    <property type="match status" value="1"/>
</dbReference>
<evidence type="ECO:0000256" key="2">
    <source>
        <dbReference type="ARBA" id="ARBA00022448"/>
    </source>
</evidence>
<keyword evidence="7 8" id="KW-0472">Membrane</keyword>
<accession>A0A4R2S8T8</accession>
<keyword evidence="3 8" id="KW-1003">Cell membrane</keyword>
<gene>
    <name evidence="10" type="ORF">EDD57_11571</name>
</gene>
<dbReference type="GO" id="GO:0015087">
    <property type="term" value="F:cobalt ion transmembrane transporter activity"/>
    <property type="evidence" value="ECO:0007669"/>
    <property type="project" value="UniProtKB-ARBA"/>
</dbReference>
<dbReference type="InterPro" id="IPR027417">
    <property type="entry name" value="P-loop_NTPase"/>
</dbReference>
<evidence type="ECO:0000256" key="5">
    <source>
        <dbReference type="ARBA" id="ARBA00022840"/>
    </source>
</evidence>
<dbReference type="RefSeq" id="WP_131848681.1">
    <property type="nucleotide sequence ID" value="NZ_SLXV01000015.1"/>
</dbReference>
<evidence type="ECO:0000313" key="10">
    <source>
        <dbReference type="EMBL" id="TCP68831.1"/>
    </source>
</evidence>
<keyword evidence="2 8" id="KW-0813">Transport</keyword>
<comment type="subcellular location">
    <subcellularLocation>
        <location evidence="1 8">Cell membrane</location>
        <topology evidence="1 8">Peripheral membrane protein</topology>
    </subcellularLocation>
</comment>
<evidence type="ECO:0000256" key="8">
    <source>
        <dbReference type="RuleBase" id="RU365104"/>
    </source>
</evidence>
<dbReference type="GO" id="GO:0043190">
    <property type="term" value="C:ATP-binding cassette (ABC) transporter complex"/>
    <property type="evidence" value="ECO:0007669"/>
    <property type="project" value="TreeGrafter"/>
</dbReference>
<comment type="caution">
    <text evidence="10">The sequence shown here is derived from an EMBL/GenBank/DDBJ whole genome shotgun (WGS) entry which is preliminary data.</text>
</comment>
<keyword evidence="6" id="KW-1278">Translocase</keyword>
<evidence type="ECO:0000256" key="7">
    <source>
        <dbReference type="ARBA" id="ARBA00023136"/>
    </source>
</evidence>
<evidence type="ECO:0000256" key="3">
    <source>
        <dbReference type="ARBA" id="ARBA00022475"/>
    </source>
</evidence>
<dbReference type="FunFam" id="3.40.50.300:FF:000224">
    <property type="entry name" value="Energy-coupling factor transporter ATP-binding protein EcfA"/>
    <property type="match status" value="1"/>
</dbReference>
<dbReference type="Pfam" id="PF00005">
    <property type="entry name" value="ABC_tran"/>
    <property type="match status" value="1"/>
</dbReference>
<dbReference type="InterPro" id="IPR003439">
    <property type="entry name" value="ABC_transporter-like_ATP-bd"/>
</dbReference>
<dbReference type="GO" id="GO:0016887">
    <property type="term" value="F:ATP hydrolysis activity"/>
    <property type="evidence" value="ECO:0007669"/>
    <property type="project" value="InterPro"/>
</dbReference>
<reference evidence="10 11" key="1">
    <citation type="submission" date="2019-03" db="EMBL/GenBank/DDBJ databases">
        <title>Genomic Encyclopedia of Type Strains, Phase IV (KMG-IV): sequencing the most valuable type-strain genomes for metagenomic binning, comparative biology and taxonomic classification.</title>
        <authorList>
            <person name="Goeker M."/>
        </authorList>
    </citation>
    <scope>NUCLEOTIDE SEQUENCE [LARGE SCALE GENOMIC DNA]</scope>
    <source>
        <strain evidence="10 11">DSM 46831</strain>
    </source>
</reference>
<dbReference type="Gene3D" id="3.40.50.300">
    <property type="entry name" value="P-loop containing nucleotide triphosphate hydrolases"/>
    <property type="match status" value="1"/>
</dbReference>
<sequence>MEISFQDITYTYSIGTPFEHRALQAIQVQFNQGDYVAVIGKTGSGKSTLVQLLAGLLLPTSGVLQVWDTRIHSRSKKLGEYRKKVGVVFQYPEHQLFEETVAKDIGFGPKNLGCDVAEIEHRVSEAMSWVGLSPDLRDRSPFELSGGQMRRVAIAGVLAMRPDILILDEPTAGLDFRGQRDLLSILKRFHQHFGCTVVHVTHNMNEAAELAEQIVLMSDGKVIATGRPVDIFRNLPNLQVSGLDVPDVTKWIMSLNQKLSTPISTEIYELSTLVDELIHRGRRGS</sequence>
<keyword evidence="11" id="KW-1185">Reference proteome</keyword>
<dbReference type="AlphaFoldDB" id="A0A4R2S8T8"/>
<name>A0A4R2S8T8_9BACL</name>
<dbReference type="EC" id="7.-.-.-" evidence="8"/>
<dbReference type="InterPro" id="IPR015856">
    <property type="entry name" value="ABC_transpr_CbiO/EcfA_su"/>
</dbReference>
<dbReference type="PANTHER" id="PTHR43553:SF27">
    <property type="entry name" value="ENERGY-COUPLING FACTOR TRANSPORTER ATP-BINDING PROTEIN ECFA2"/>
    <property type="match status" value="1"/>
</dbReference>
<dbReference type="InterPro" id="IPR017871">
    <property type="entry name" value="ABC_transporter-like_CS"/>
</dbReference>
<dbReference type="GO" id="GO:0042626">
    <property type="term" value="F:ATPase-coupled transmembrane transporter activity"/>
    <property type="evidence" value="ECO:0007669"/>
    <property type="project" value="TreeGrafter"/>
</dbReference>
<comment type="subunit">
    <text evidence="8">Forms a stable energy-coupling factor (ECF) transporter complex composed of 2 membrane-embedded substrate-binding proteins (S component), 2 ATP-binding proteins (A component) and 2 transmembrane proteins (T component).</text>
</comment>
<dbReference type="InterPro" id="IPR050095">
    <property type="entry name" value="ECF_ABC_transporter_ATP-bd"/>
</dbReference>
<dbReference type="PROSITE" id="PS00211">
    <property type="entry name" value="ABC_TRANSPORTER_1"/>
    <property type="match status" value="1"/>
</dbReference>
<dbReference type="PANTHER" id="PTHR43553">
    <property type="entry name" value="HEAVY METAL TRANSPORTER"/>
    <property type="match status" value="1"/>
</dbReference>